<keyword evidence="1" id="KW-1133">Transmembrane helix</keyword>
<keyword evidence="3" id="KW-1185">Reference proteome</keyword>
<gene>
    <name evidence="2" type="ORF">ACFQ4M_19715</name>
</gene>
<protein>
    <submittedName>
        <fullName evidence="2">Uncharacterized protein</fullName>
    </submittedName>
</protein>
<feature type="transmembrane region" description="Helical" evidence="1">
    <location>
        <begin position="38"/>
        <end position="56"/>
    </location>
</feature>
<evidence type="ECO:0000313" key="2">
    <source>
        <dbReference type="EMBL" id="MFD1265805.1"/>
    </source>
</evidence>
<name>A0ABW3WKH7_9RHOO</name>
<evidence type="ECO:0000313" key="3">
    <source>
        <dbReference type="Proteomes" id="UP001597158"/>
    </source>
</evidence>
<keyword evidence="1" id="KW-0812">Transmembrane</keyword>
<comment type="caution">
    <text evidence="2">The sequence shown here is derived from an EMBL/GenBank/DDBJ whole genome shotgun (WGS) entry which is preliminary data.</text>
</comment>
<dbReference type="EMBL" id="JBHTMC010000048">
    <property type="protein sequence ID" value="MFD1265805.1"/>
    <property type="molecule type" value="Genomic_DNA"/>
</dbReference>
<dbReference type="Proteomes" id="UP001597158">
    <property type="component" value="Unassembled WGS sequence"/>
</dbReference>
<keyword evidence="1" id="KW-0472">Membrane</keyword>
<evidence type="ECO:0000256" key="1">
    <source>
        <dbReference type="SAM" id="Phobius"/>
    </source>
</evidence>
<sequence length="58" mass="6771">MDDDRVSKARAEWKKEQKQADMERRLFDLAAEFAASPFKRLVLVVLVSVLLALWLLPR</sequence>
<accession>A0ABW3WKH7</accession>
<organism evidence="2 3">
    <name type="scientific">Thauera mechernichensis</name>
    <dbReference type="NCBI Taxonomy" id="82788"/>
    <lineage>
        <taxon>Bacteria</taxon>
        <taxon>Pseudomonadati</taxon>
        <taxon>Pseudomonadota</taxon>
        <taxon>Betaproteobacteria</taxon>
        <taxon>Rhodocyclales</taxon>
        <taxon>Zoogloeaceae</taxon>
        <taxon>Thauera</taxon>
    </lineage>
</organism>
<dbReference type="RefSeq" id="WP_154717475.1">
    <property type="nucleotide sequence ID" value="NZ_JARQZE010000027.1"/>
</dbReference>
<reference evidence="3" key="1">
    <citation type="journal article" date="2019" name="Int. J. Syst. Evol. Microbiol.">
        <title>The Global Catalogue of Microorganisms (GCM) 10K type strain sequencing project: providing services to taxonomists for standard genome sequencing and annotation.</title>
        <authorList>
            <consortium name="The Broad Institute Genomics Platform"/>
            <consortium name="The Broad Institute Genome Sequencing Center for Infectious Disease"/>
            <person name="Wu L."/>
            <person name="Ma J."/>
        </authorList>
    </citation>
    <scope>NUCLEOTIDE SEQUENCE [LARGE SCALE GENOMIC DNA]</scope>
    <source>
        <strain evidence="3">CCUG 48884</strain>
    </source>
</reference>
<proteinExistence type="predicted"/>